<feature type="binding site" evidence="3">
    <location>
        <position position="231"/>
    </location>
    <ligand>
        <name>dimethylallyl diphosphate</name>
        <dbReference type="ChEBI" id="CHEBI:57623"/>
    </ligand>
</feature>
<dbReference type="SFLD" id="SFLDG01162">
    <property type="entry name" value="I"/>
    <property type="match status" value="1"/>
</dbReference>
<comment type="similarity">
    <text evidence="1">Belongs to the tryptophan dimethylallyltransferase family.</text>
</comment>
<protein>
    <recommendedName>
        <fullName evidence="6">Aromatic prenyltransferase</fullName>
    </recommendedName>
</protein>
<dbReference type="Proteomes" id="UP000624244">
    <property type="component" value="Unassembled WGS sequence"/>
</dbReference>
<feature type="binding site" evidence="3">
    <location>
        <position position="308"/>
    </location>
    <ligand>
        <name>dimethylallyl diphosphate</name>
        <dbReference type="ChEBI" id="CHEBI:57623"/>
    </ligand>
</feature>
<dbReference type="EMBL" id="WNKQ01000004">
    <property type="protein sequence ID" value="KAF5851840.1"/>
    <property type="molecule type" value="Genomic_DNA"/>
</dbReference>
<proteinExistence type="inferred from homology"/>
<evidence type="ECO:0000256" key="3">
    <source>
        <dbReference type="PIRSR" id="PIRSR000509-1"/>
    </source>
</evidence>
<feature type="binding site" evidence="3">
    <location>
        <position position="233"/>
    </location>
    <ligand>
        <name>dimethylallyl diphosphate</name>
        <dbReference type="ChEBI" id="CHEBI:57623"/>
    </ligand>
</feature>
<name>A0A8H5ZPI7_COCSA</name>
<feature type="binding site" evidence="3">
    <location>
        <position position="304"/>
    </location>
    <ligand>
        <name>dimethylallyl diphosphate</name>
        <dbReference type="ChEBI" id="CHEBI:57623"/>
    </ligand>
</feature>
<feature type="binding site" evidence="3">
    <location>
        <position position="306"/>
    </location>
    <ligand>
        <name>dimethylallyl diphosphate</name>
        <dbReference type="ChEBI" id="CHEBI:57623"/>
    </ligand>
</feature>
<reference evidence="4" key="1">
    <citation type="submission" date="2019-11" db="EMBL/GenBank/DDBJ databases">
        <title>Bipolaris sorokiniana Genome sequencing.</title>
        <authorList>
            <person name="Wang H."/>
        </authorList>
    </citation>
    <scope>NUCLEOTIDE SEQUENCE</scope>
</reference>
<dbReference type="SFLD" id="SFLDS00036">
    <property type="entry name" value="Aromatic_Prenyltransferase"/>
    <property type="match status" value="1"/>
</dbReference>
<comment type="caution">
    <text evidence="4">The sequence shown here is derived from an EMBL/GenBank/DDBJ whole genome shotgun (WGS) entry which is preliminary data.</text>
</comment>
<dbReference type="GO" id="GO:0009820">
    <property type="term" value="P:alkaloid metabolic process"/>
    <property type="evidence" value="ECO:0007669"/>
    <property type="project" value="InterPro"/>
</dbReference>
<dbReference type="InterPro" id="IPR033964">
    <property type="entry name" value="ABBA"/>
</dbReference>
<evidence type="ECO:0000256" key="2">
    <source>
        <dbReference type="ARBA" id="ARBA00022679"/>
    </source>
</evidence>
<dbReference type="CDD" id="cd13929">
    <property type="entry name" value="PT-DMATS_CymD"/>
    <property type="match status" value="1"/>
</dbReference>
<sequence>MHMHMYYYCFSSLEFRANIHHTMQIIRLFRRIRSLAARKPKEPKKRKQKNLGVWISLNESLTVFDEDARFWWETTGPILARMMELIGYDQDTQHKHLLFYYMYILPALGRRPSPEGHPNGWESFMTDDCSPLELSWEWGMSAGESRVRFSIEPIGKHAGNSADPLNEKMVFQLIDTLRPAFHSSLDLTIFDAFSEALTTTHKKLDTKHISVNGRSQHFVAFDLDVGTPSLKAYFIPGLKAVETDTPVPELVVQAIDSCKAHLGSIFMNNFRRFNSDLTTFSKTSPSRPQIEIVSIDCVVPVKSRVKIYVRHRETSFDSVCRMLSLGASKPLDPASLASLRELWSLVLGLPEYFPSDQELPNVPHRTSGILYYFEIKPTSYDIVPKVYIPVRHYAKNDLSIAQGLATYFERRGHSATAGKYVQALSDILSLDSELGLHTYITCSFKKTGLSVTSYFNPEIYHPNRYIS</sequence>
<evidence type="ECO:0000256" key="1">
    <source>
        <dbReference type="ARBA" id="ARBA00010209"/>
    </source>
</evidence>
<feature type="binding site" evidence="3">
    <location>
        <position position="387"/>
    </location>
    <ligand>
        <name>dimethylallyl diphosphate</name>
        <dbReference type="ChEBI" id="CHEBI:57623"/>
    </ligand>
</feature>
<organism evidence="4 5">
    <name type="scientific">Cochliobolus sativus</name>
    <name type="common">Common root rot and spot blotch fungus</name>
    <name type="synonym">Bipolaris sorokiniana</name>
    <dbReference type="NCBI Taxonomy" id="45130"/>
    <lineage>
        <taxon>Eukaryota</taxon>
        <taxon>Fungi</taxon>
        <taxon>Dikarya</taxon>
        <taxon>Ascomycota</taxon>
        <taxon>Pezizomycotina</taxon>
        <taxon>Dothideomycetes</taxon>
        <taxon>Pleosporomycetidae</taxon>
        <taxon>Pleosporales</taxon>
        <taxon>Pleosporineae</taxon>
        <taxon>Pleosporaceae</taxon>
        <taxon>Bipolaris</taxon>
    </lineage>
</organism>
<dbReference type="PANTHER" id="PTHR40627:SF4">
    <property type="entry name" value="PRENYLTRANSFERASE ASQH1-RELATED"/>
    <property type="match status" value="1"/>
</dbReference>
<dbReference type="InterPro" id="IPR017795">
    <property type="entry name" value="ABBA_NscD-like"/>
</dbReference>
<dbReference type="InterPro" id="IPR012148">
    <property type="entry name" value="ABBA_DMATS-like"/>
</dbReference>
<accession>A0A8H5ZPI7</accession>
<evidence type="ECO:0008006" key="6">
    <source>
        <dbReference type="Google" id="ProtNLM"/>
    </source>
</evidence>
<feature type="binding site" evidence="3">
    <location>
        <position position="133"/>
    </location>
    <ligand>
        <name>L-tryptophan</name>
        <dbReference type="ChEBI" id="CHEBI:57912"/>
    </ligand>
</feature>
<keyword evidence="2" id="KW-0808">Transferase</keyword>
<dbReference type="AlphaFoldDB" id="A0A8H5ZPI7"/>
<gene>
    <name evidence="4" type="ORF">GGP41_000540</name>
</gene>
<dbReference type="GO" id="GO:0016765">
    <property type="term" value="F:transferase activity, transferring alkyl or aryl (other than methyl) groups"/>
    <property type="evidence" value="ECO:0007669"/>
    <property type="project" value="InterPro"/>
</dbReference>
<feature type="binding site" evidence="3">
    <location>
        <position position="148"/>
    </location>
    <ligand>
        <name>dimethylallyl diphosphate</name>
        <dbReference type="ChEBI" id="CHEBI:57623"/>
    </ligand>
</feature>
<evidence type="ECO:0000313" key="5">
    <source>
        <dbReference type="Proteomes" id="UP000624244"/>
    </source>
</evidence>
<dbReference type="Pfam" id="PF11991">
    <property type="entry name" value="Trp_DMAT"/>
    <property type="match status" value="1"/>
</dbReference>
<dbReference type="PANTHER" id="PTHR40627">
    <property type="entry name" value="INDOLE PRENYLTRANSFERASE TDIB-RELATED"/>
    <property type="match status" value="1"/>
</dbReference>
<dbReference type="PIRSF" id="PIRSF000509">
    <property type="entry name" value="Trp_DMAT"/>
    <property type="match status" value="1"/>
</dbReference>
<evidence type="ECO:0000313" key="4">
    <source>
        <dbReference type="EMBL" id="KAF5851840.1"/>
    </source>
</evidence>
<dbReference type="NCBIfam" id="TIGR03429">
    <property type="entry name" value="arom_pren_DMATS"/>
    <property type="match status" value="1"/>
</dbReference>